<sequence length="391" mass="43938">MSSNPNLNNSHALIIGASGLIGWSVVNQLLQPYPPSSPFSKITALVNRPLKLGDSFWPEPGPGRPELELVWGVDLLGAGEEFEEVLRERVKDVEGVSCVFYCAFKQEDDELKEVDVNVGMMRRVVRAVKKLSLNFKFFVYPGGTRGYGIYRSGGIFIAPLVESMADTLPSDYAQTVSYPHYRALLTQESDGQNWTWCELCPDAITGFTPNGSGYSLAGHWAVYLFTWKLVYGNGAEIPYPGTREGYDSKYTETSARTLARVGIYAYLHPEEFRERVYNVADSGTPGTMRERWPQIARWFGLKGVPPPVLASASDQKPGEFVREHQGKLKAAGVKGVDIWHSQQLDSYGYWLSFDRQLSLKRLREAGFKEERKPEDGWFEAFEGFKEAGMIR</sequence>
<evidence type="ECO:0000313" key="1">
    <source>
        <dbReference type="EMBL" id="KAF2464835.1"/>
    </source>
</evidence>
<dbReference type="Proteomes" id="UP000799755">
    <property type="component" value="Unassembled WGS sequence"/>
</dbReference>
<comment type="caution">
    <text evidence="1">The sequence shown here is derived from an EMBL/GenBank/DDBJ whole genome shotgun (WGS) entry which is preliminary data.</text>
</comment>
<name>A0ACB6QDA2_9PLEO</name>
<keyword evidence="2" id="KW-1185">Reference proteome</keyword>
<accession>A0ACB6QDA2</accession>
<dbReference type="EMBL" id="MU003533">
    <property type="protein sequence ID" value="KAF2464835.1"/>
    <property type="molecule type" value="Genomic_DNA"/>
</dbReference>
<protein>
    <submittedName>
        <fullName evidence="1">Uncharacterized protein</fullName>
    </submittedName>
</protein>
<gene>
    <name evidence="1" type="ORF">BDR25DRAFT_271051</name>
</gene>
<organism evidence="1 2">
    <name type="scientific">Lindgomyces ingoldianus</name>
    <dbReference type="NCBI Taxonomy" id="673940"/>
    <lineage>
        <taxon>Eukaryota</taxon>
        <taxon>Fungi</taxon>
        <taxon>Dikarya</taxon>
        <taxon>Ascomycota</taxon>
        <taxon>Pezizomycotina</taxon>
        <taxon>Dothideomycetes</taxon>
        <taxon>Pleosporomycetidae</taxon>
        <taxon>Pleosporales</taxon>
        <taxon>Lindgomycetaceae</taxon>
        <taxon>Lindgomyces</taxon>
    </lineage>
</organism>
<evidence type="ECO:0000313" key="2">
    <source>
        <dbReference type="Proteomes" id="UP000799755"/>
    </source>
</evidence>
<proteinExistence type="predicted"/>
<reference evidence="1" key="1">
    <citation type="journal article" date="2020" name="Stud. Mycol.">
        <title>101 Dothideomycetes genomes: a test case for predicting lifestyles and emergence of pathogens.</title>
        <authorList>
            <person name="Haridas S."/>
            <person name="Albert R."/>
            <person name="Binder M."/>
            <person name="Bloem J."/>
            <person name="Labutti K."/>
            <person name="Salamov A."/>
            <person name="Andreopoulos B."/>
            <person name="Baker S."/>
            <person name="Barry K."/>
            <person name="Bills G."/>
            <person name="Bluhm B."/>
            <person name="Cannon C."/>
            <person name="Castanera R."/>
            <person name="Culley D."/>
            <person name="Daum C."/>
            <person name="Ezra D."/>
            <person name="Gonzalez J."/>
            <person name="Henrissat B."/>
            <person name="Kuo A."/>
            <person name="Liang C."/>
            <person name="Lipzen A."/>
            <person name="Lutzoni F."/>
            <person name="Magnuson J."/>
            <person name="Mondo S."/>
            <person name="Nolan M."/>
            <person name="Ohm R."/>
            <person name="Pangilinan J."/>
            <person name="Park H.-J."/>
            <person name="Ramirez L."/>
            <person name="Alfaro M."/>
            <person name="Sun H."/>
            <person name="Tritt A."/>
            <person name="Yoshinaga Y."/>
            <person name="Zwiers L.-H."/>
            <person name="Turgeon B."/>
            <person name="Goodwin S."/>
            <person name="Spatafora J."/>
            <person name="Crous P."/>
            <person name="Grigoriev I."/>
        </authorList>
    </citation>
    <scope>NUCLEOTIDE SEQUENCE</scope>
    <source>
        <strain evidence="1">ATCC 200398</strain>
    </source>
</reference>